<protein>
    <submittedName>
        <fullName evidence="2">G2/M phase-specific E3 ubiquitin-protein ligase-like</fullName>
    </submittedName>
</protein>
<dbReference type="EMBL" id="JAFHDT010000022">
    <property type="protein sequence ID" value="KAI7793827.1"/>
    <property type="molecule type" value="Genomic_DNA"/>
</dbReference>
<evidence type="ECO:0000313" key="2">
    <source>
        <dbReference type="EMBL" id="KAI7793827.1"/>
    </source>
</evidence>
<feature type="non-terminal residue" evidence="2">
    <location>
        <position position="202"/>
    </location>
</feature>
<dbReference type="Gene3D" id="3.90.1750.10">
    <property type="entry name" value="Hect, E3 ligase catalytic domains"/>
    <property type="match status" value="1"/>
</dbReference>
<keyword evidence="3" id="KW-1185">Reference proteome</keyword>
<evidence type="ECO:0000256" key="1">
    <source>
        <dbReference type="SAM" id="MobiDB-lite"/>
    </source>
</evidence>
<accession>A0A9W7TAP0</accession>
<gene>
    <name evidence="2" type="ORF">IRJ41_026027</name>
</gene>
<dbReference type="SUPFAM" id="SSF56204">
    <property type="entry name" value="Hect, E3 ligase catalytic domain"/>
    <property type="match status" value="1"/>
</dbReference>
<dbReference type="AlphaFoldDB" id="A0A9W7TAP0"/>
<comment type="caution">
    <text evidence="2">The sequence shown here is derived from an EMBL/GenBank/DDBJ whole genome shotgun (WGS) entry which is preliminary data.</text>
</comment>
<sequence>LSVLQTLDYESSPPCGTPVQQNQGPDMKCPDDVLSLLASRVDDSKDFKIFVSRTDFYQRAMVQWQRQKRGSPANTLRVTFLGEAGVDTGAIHFIGELEKHLFVHRGHQSGKSPIYSLSNLEKGFFRTAGEVFSVSLAQGGPAPRFLRPWCFDYLSAGDLHESTLTIDDVDDAELYDLIKKVVVTRGGMRAVRERHETGVTHS</sequence>
<reference evidence="2" key="1">
    <citation type="submission" date="2021-02" db="EMBL/GenBank/DDBJ databases">
        <title>Comparative genomics reveals that relaxation of natural selection precedes convergent phenotypic evolution of cavefish.</title>
        <authorList>
            <person name="Peng Z."/>
        </authorList>
    </citation>
    <scope>NUCLEOTIDE SEQUENCE</scope>
    <source>
        <tissue evidence="2">Muscle</tissue>
    </source>
</reference>
<proteinExistence type="predicted"/>
<organism evidence="2 3">
    <name type="scientific">Triplophysa rosa</name>
    <name type="common">Cave loach</name>
    <dbReference type="NCBI Taxonomy" id="992332"/>
    <lineage>
        <taxon>Eukaryota</taxon>
        <taxon>Metazoa</taxon>
        <taxon>Chordata</taxon>
        <taxon>Craniata</taxon>
        <taxon>Vertebrata</taxon>
        <taxon>Euteleostomi</taxon>
        <taxon>Actinopterygii</taxon>
        <taxon>Neopterygii</taxon>
        <taxon>Teleostei</taxon>
        <taxon>Ostariophysi</taxon>
        <taxon>Cypriniformes</taxon>
        <taxon>Nemacheilidae</taxon>
        <taxon>Triplophysa</taxon>
    </lineage>
</organism>
<dbReference type="InterPro" id="IPR035983">
    <property type="entry name" value="Hect_E3_ubiquitin_ligase"/>
</dbReference>
<evidence type="ECO:0000313" key="3">
    <source>
        <dbReference type="Proteomes" id="UP001059041"/>
    </source>
</evidence>
<name>A0A9W7TAP0_TRIRA</name>
<dbReference type="Proteomes" id="UP001059041">
    <property type="component" value="Linkage Group LG22"/>
</dbReference>
<dbReference type="GO" id="GO:0004842">
    <property type="term" value="F:ubiquitin-protein transferase activity"/>
    <property type="evidence" value="ECO:0007669"/>
    <property type="project" value="InterPro"/>
</dbReference>
<feature type="region of interest" description="Disordered" evidence="1">
    <location>
        <begin position="1"/>
        <end position="26"/>
    </location>
</feature>